<keyword evidence="4" id="KW-1185">Reference proteome</keyword>
<evidence type="ECO:0000259" key="2">
    <source>
        <dbReference type="Pfam" id="PF13193"/>
    </source>
</evidence>
<evidence type="ECO:0000313" key="4">
    <source>
        <dbReference type="Proteomes" id="UP000676409"/>
    </source>
</evidence>
<protein>
    <submittedName>
        <fullName evidence="3">Acyl-CoA synthetase</fullName>
    </submittedName>
</protein>
<dbReference type="PANTHER" id="PTHR43767">
    <property type="entry name" value="LONG-CHAIN-FATTY-ACID--COA LIGASE"/>
    <property type="match status" value="1"/>
</dbReference>
<dbReference type="InterPro" id="IPR020845">
    <property type="entry name" value="AMP-binding_CS"/>
</dbReference>
<dbReference type="InterPro" id="IPR045851">
    <property type="entry name" value="AMP-bd_C_sf"/>
</dbReference>
<dbReference type="PROSITE" id="PS00455">
    <property type="entry name" value="AMP_BINDING"/>
    <property type="match status" value="1"/>
</dbReference>
<proteinExistence type="predicted"/>
<accession>A0A975FW06</accession>
<name>A0A975FW06_9CAUL</name>
<evidence type="ECO:0000313" key="3">
    <source>
        <dbReference type="EMBL" id="QUD86335.1"/>
    </source>
</evidence>
<evidence type="ECO:0000259" key="1">
    <source>
        <dbReference type="Pfam" id="PF00501"/>
    </source>
</evidence>
<dbReference type="EMBL" id="CP073078">
    <property type="protein sequence ID" value="QUD86335.1"/>
    <property type="molecule type" value="Genomic_DNA"/>
</dbReference>
<dbReference type="GO" id="GO:0016878">
    <property type="term" value="F:acid-thiol ligase activity"/>
    <property type="evidence" value="ECO:0007669"/>
    <property type="project" value="UniProtKB-ARBA"/>
</dbReference>
<dbReference type="InterPro" id="IPR000873">
    <property type="entry name" value="AMP-dep_synth/lig_dom"/>
</dbReference>
<dbReference type="PANTHER" id="PTHR43767:SF1">
    <property type="entry name" value="NONRIBOSOMAL PEPTIDE SYNTHASE PES1 (EUROFUNG)-RELATED"/>
    <property type="match status" value="1"/>
</dbReference>
<dbReference type="Gene3D" id="3.30.300.30">
    <property type="match status" value="1"/>
</dbReference>
<dbReference type="KEGG" id="caul:KCG34_14640"/>
<feature type="domain" description="AMP-dependent synthetase/ligase" evidence="1">
    <location>
        <begin position="14"/>
        <end position="350"/>
    </location>
</feature>
<dbReference type="InterPro" id="IPR050237">
    <property type="entry name" value="ATP-dep_AMP-bd_enzyme"/>
</dbReference>
<dbReference type="Gene3D" id="3.40.50.12780">
    <property type="entry name" value="N-terminal domain of ligase-like"/>
    <property type="match status" value="1"/>
</dbReference>
<dbReference type="InterPro" id="IPR025110">
    <property type="entry name" value="AMP-bd_C"/>
</dbReference>
<feature type="domain" description="AMP-binding enzyme C-terminal" evidence="2">
    <location>
        <begin position="448"/>
        <end position="515"/>
    </location>
</feature>
<reference evidence="3" key="1">
    <citation type="submission" date="2021-04" db="EMBL/GenBank/DDBJ databases">
        <title>The complete genome sequence of Caulobacter sp. S6.</title>
        <authorList>
            <person name="Tang Y."/>
            <person name="Ouyang W."/>
            <person name="Liu Q."/>
            <person name="Huang B."/>
            <person name="Guo Z."/>
            <person name="Lei P."/>
        </authorList>
    </citation>
    <scope>NUCLEOTIDE SEQUENCE</scope>
    <source>
        <strain evidence="3">S6</strain>
    </source>
</reference>
<dbReference type="SUPFAM" id="SSF56801">
    <property type="entry name" value="Acetyl-CoA synthetase-like"/>
    <property type="match status" value="1"/>
</dbReference>
<dbReference type="Pfam" id="PF13193">
    <property type="entry name" value="AMP-binding_C"/>
    <property type="match status" value="1"/>
</dbReference>
<organism evidence="3 4">
    <name type="scientific">Phenylobacterium montanum</name>
    <dbReference type="NCBI Taxonomy" id="2823693"/>
    <lineage>
        <taxon>Bacteria</taxon>
        <taxon>Pseudomonadati</taxon>
        <taxon>Pseudomonadota</taxon>
        <taxon>Alphaproteobacteria</taxon>
        <taxon>Caulobacterales</taxon>
        <taxon>Caulobacteraceae</taxon>
        <taxon>Phenylobacterium</taxon>
    </lineage>
</organism>
<dbReference type="NCBIfam" id="NF005863">
    <property type="entry name" value="PRK07798.1"/>
    <property type="match status" value="1"/>
</dbReference>
<dbReference type="AlphaFoldDB" id="A0A975FW06"/>
<sequence>MTEWIYADVWEAIADAIPDRPALIHGPRLITWREFDRRADALAAFLIGAGLQRQAKVGAYLFNAPEYLETYYAAFKAGLVPFNTNYRYAADELTYLFDNADAEAIVFHAEYAPMVEAIRERLPGVKAWIGVASPGHPVPAWASDYEAIVAGEVGRTIPSWGRSGDDLLFLYTGGTTGMPKAVMWRQDDLFNVLGAGGNVLLGVPPLETAREAGERARAAEPNLTMAAAPLMHGTSQFTALGSLTAGGAVAVLPSHRFSATELWDEVHRLKVNNMAIVGQAFAAPMLEALEAHPGRWDLSSVRRIGSSGVVWSFENKQGLLQHLPAGAILFDSLGSSEAVGLGASMSAAGETAKTARFVVGPNSAVFTEDGVRVEPGSGEKGLVATAGFVPVGYYKDPEKSARTFRTFEGRRWSVPGDFAIVEADGSMTLLGRGSQVINTGGEKVFPEEVEEALKRHPAVRDAVVVGVPDPRFGERICAVVEAEPSAAPPTLAELSSHVKTQLADYKTPRELVLAPVARAPNGKVDYKASKALAIEALKVAAAG</sequence>
<dbReference type="InterPro" id="IPR042099">
    <property type="entry name" value="ANL_N_sf"/>
</dbReference>
<gene>
    <name evidence="3" type="ORF">KCG34_14640</name>
</gene>
<dbReference type="Pfam" id="PF00501">
    <property type="entry name" value="AMP-binding"/>
    <property type="match status" value="1"/>
</dbReference>
<dbReference type="RefSeq" id="WP_211936387.1">
    <property type="nucleotide sequence ID" value="NZ_CP073078.1"/>
</dbReference>
<dbReference type="Proteomes" id="UP000676409">
    <property type="component" value="Chromosome"/>
</dbReference>